<dbReference type="RefSeq" id="WP_331218003.1">
    <property type="nucleotide sequence ID" value="NZ_JAZGQK010000034.1"/>
</dbReference>
<feature type="chain" id="PRO_5045058264" description="Secreted protein" evidence="1">
    <location>
        <begin position="30"/>
        <end position="150"/>
    </location>
</feature>
<sequence length="150" mass="15997">MRRGRTIVGTVGVAVGMLLCALAGAPAQAAPAPPVADSTVMAASPGISPAAERVTHVGRYDFADYPCPLGRACLAVWDDTVGQWKVFHLYRCGAYTLSNWYDLGAMKNNQTGSAAVRTYGSGGGPIRTYPPNGNTIYEVDWYPVWTVRPC</sequence>
<keyword evidence="1" id="KW-0732">Signal</keyword>
<keyword evidence="3" id="KW-1185">Reference proteome</keyword>
<evidence type="ECO:0008006" key="4">
    <source>
        <dbReference type="Google" id="ProtNLM"/>
    </source>
</evidence>
<reference evidence="2 3" key="1">
    <citation type="submission" date="2024-01" db="EMBL/GenBank/DDBJ databases">
        <title>Genome insights into Plantactinospora sonchi sp. nov.</title>
        <authorList>
            <person name="Wang L."/>
        </authorList>
    </citation>
    <scope>NUCLEOTIDE SEQUENCE [LARGE SCALE GENOMIC DNA]</scope>
    <source>
        <strain evidence="2 3">NEAU-QY2</strain>
    </source>
</reference>
<dbReference type="Proteomes" id="UP001332243">
    <property type="component" value="Unassembled WGS sequence"/>
</dbReference>
<comment type="caution">
    <text evidence="2">The sequence shown here is derived from an EMBL/GenBank/DDBJ whole genome shotgun (WGS) entry which is preliminary data.</text>
</comment>
<name>A0ABU7S2Q1_9ACTN</name>
<feature type="signal peptide" evidence="1">
    <location>
        <begin position="1"/>
        <end position="29"/>
    </location>
</feature>
<evidence type="ECO:0000256" key="1">
    <source>
        <dbReference type="SAM" id="SignalP"/>
    </source>
</evidence>
<evidence type="ECO:0000313" key="3">
    <source>
        <dbReference type="Proteomes" id="UP001332243"/>
    </source>
</evidence>
<organism evidence="2 3">
    <name type="scientific">Plantactinospora sonchi</name>
    <dbReference type="NCBI Taxonomy" id="1544735"/>
    <lineage>
        <taxon>Bacteria</taxon>
        <taxon>Bacillati</taxon>
        <taxon>Actinomycetota</taxon>
        <taxon>Actinomycetes</taxon>
        <taxon>Micromonosporales</taxon>
        <taxon>Micromonosporaceae</taxon>
        <taxon>Plantactinospora</taxon>
    </lineage>
</organism>
<proteinExistence type="predicted"/>
<dbReference type="EMBL" id="JAZGQK010000034">
    <property type="protein sequence ID" value="MEE6263065.1"/>
    <property type="molecule type" value="Genomic_DNA"/>
</dbReference>
<protein>
    <recommendedName>
        <fullName evidence="4">Secreted protein</fullName>
    </recommendedName>
</protein>
<evidence type="ECO:0000313" key="2">
    <source>
        <dbReference type="EMBL" id="MEE6263065.1"/>
    </source>
</evidence>
<accession>A0ABU7S2Q1</accession>
<gene>
    <name evidence="2" type="ORF">V1633_31760</name>
</gene>